<keyword evidence="1" id="KW-0378">Hydrolase</keyword>
<sequence length="845" mass="97653">MKHILLFFFIIFSIIAKGQVTVVKGIITDVNTKQPLPYVSVAFPGTNIGTSTDATGNYILKTGKTLDKIKITYLGYKTVTINIIPGEVQTFNIRLYPEGQTLNEVKVNSAKKTRYRNKDNPAVELIRKVIEHKDLNRIQGYDYAEYQQYEKLQFSLANLSMDIGNKKIFRSYKFLFDNRDSTIVPGKSLLPVYLDEKLTQVYYRKKPEVKKAVVIGSKKVNFGSFIDDDGMNAYLNRMYSDVDIYSNNIFLMTNQFLSPIADEAPTFYKFFITDTVTDGTQKLVELSFTPRNTTDMLFEGKLYVTIDTNYAVQQAKLLINNKINLNWVRNMNVNLDFERNQYGRYQLIRSDMMADFGITKKGKTSLFGQRTVSYRNYLLNKARPDTTYEGLSGYVSDEAKERSNNFWVESRGKDTLTTAESKVYKNIDSLQTIPSFRRTMDIASLLLAGYKSFGPFEIGPANTFYSFNPIEGLRLRFGGRTTPELSKRYYFETYGAYGFKDERWKYFLSATYSINNKTIYKFPQNYIRASIQRDTKIPGANLQFVSEDNFLLSFKRGVNDKYLYNDFYKIDYVREFESHFSYSVGLRNWKQSPAGSLYFNNTVDGVPNSIPSITTTEVNVGFRYAPHEQLIQGKIYRITIPSKYPILEFDYTQSFKGVLNSQYTYQTLHAKIDKRFYLSQLGYTDFSVEGGYTLGKLPFPLLTIHRANQTYAYQFDSYNLMNFMEFVSDHYASVNIDHCFNGFIFNKIPLFKRLKFREFITFKALYGGIRDENNPALHSSLIQFPVNSAGVPLTYSLNGKPYTEGSIGIGNILKFFRVDLVERFNYLDHPNAPQFGIRTRARLDF</sequence>
<proteinExistence type="predicted"/>
<dbReference type="SUPFAM" id="SSF49464">
    <property type="entry name" value="Carboxypeptidase regulatory domain-like"/>
    <property type="match status" value="1"/>
</dbReference>
<dbReference type="EMBL" id="RBKU01000001">
    <property type="protein sequence ID" value="RKR83010.1"/>
    <property type="molecule type" value="Genomic_DNA"/>
</dbReference>
<dbReference type="Proteomes" id="UP000268007">
    <property type="component" value="Unassembled WGS sequence"/>
</dbReference>
<dbReference type="AlphaFoldDB" id="A0A495J217"/>
<evidence type="ECO:0000313" key="2">
    <source>
        <dbReference type="Proteomes" id="UP000268007"/>
    </source>
</evidence>
<dbReference type="OrthoDB" id="983143at2"/>
<evidence type="ECO:0000313" key="1">
    <source>
        <dbReference type="EMBL" id="RKR83010.1"/>
    </source>
</evidence>
<gene>
    <name evidence="1" type="ORF">BDD43_3210</name>
</gene>
<keyword evidence="1" id="KW-0645">Protease</keyword>
<dbReference type="InterPro" id="IPR043741">
    <property type="entry name" value="DUF5686"/>
</dbReference>
<keyword evidence="2" id="KW-1185">Reference proteome</keyword>
<organism evidence="1 2">
    <name type="scientific">Mucilaginibacter gracilis</name>
    <dbReference type="NCBI Taxonomy" id="423350"/>
    <lineage>
        <taxon>Bacteria</taxon>
        <taxon>Pseudomonadati</taxon>
        <taxon>Bacteroidota</taxon>
        <taxon>Sphingobacteriia</taxon>
        <taxon>Sphingobacteriales</taxon>
        <taxon>Sphingobacteriaceae</taxon>
        <taxon>Mucilaginibacter</taxon>
    </lineage>
</organism>
<reference evidence="1 2" key="1">
    <citation type="submission" date="2018-10" db="EMBL/GenBank/DDBJ databases">
        <title>Genomic Encyclopedia of Archaeal and Bacterial Type Strains, Phase II (KMG-II): from individual species to whole genera.</title>
        <authorList>
            <person name="Goeker M."/>
        </authorList>
    </citation>
    <scope>NUCLEOTIDE SEQUENCE [LARGE SCALE GENOMIC DNA]</scope>
    <source>
        <strain evidence="1 2">DSM 18602</strain>
    </source>
</reference>
<protein>
    <submittedName>
        <fullName evidence="1">Carboxypeptidase-like protein</fullName>
    </submittedName>
</protein>
<dbReference type="InterPro" id="IPR008969">
    <property type="entry name" value="CarboxyPept-like_regulatory"/>
</dbReference>
<dbReference type="Pfam" id="PF18939">
    <property type="entry name" value="DUF5686"/>
    <property type="match status" value="1"/>
</dbReference>
<keyword evidence="1" id="KW-0121">Carboxypeptidase</keyword>
<dbReference type="GO" id="GO:0004180">
    <property type="term" value="F:carboxypeptidase activity"/>
    <property type="evidence" value="ECO:0007669"/>
    <property type="project" value="UniProtKB-KW"/>
</dbReference>
<dbReference type="RefSeq" id="WP_121198550.1">
    <property type="nucleotide sequence ID" value="NZ_RBKU01000001.1"/>
</dbReference>
<accession>A0A495J217</accession>
<name>A0A495J217_9SPHI</name>
<dbReference type="Pfam" id="PF13715">
    <property type="entry name" value="CarbopepD_reg_2"/>
    <property type="match status" value="1"/>
</dbReference>
<dbReference type="Gene3D" id="2.60.40.1120">
    <property type="entry name" value="Carboxypeptidase-like, regulatory domain"/>
    <property type="match status" value="1"/>
</dbReference>
<comment type="caution">
    <text evidence="1">The sequence shown here is derived from an EMBL/GenBank/DDBJ whole genome shotgun (WGS) entry which is preliminary data.</text>
</comment>